<feature type="domain" description="FtsK" evidence="4">
    <location>
        <begin position="97"/>
        <end position="290"/>
    </location>
</feature>
<feature type="binding site" evidence="3">
    <location>
        <begin position="122"/>
        <end position="129"/>
    </location>
    <ligand>
        <name>ATP</name>
        <dbReference type="ChEBI" id="CHEBI:30616"/>
    </ligand>
</feature>
<dbReference type="SMART" id="SM00382">
    <property type="entry name" value="AAA"/>
    <property type="match status" value="1"/>
</dbReference>
<dbReference type="InterPro" id="IPR027417">
    <property type="entry name" value="P-loop_NTPase"/>
</dbReference>
<dbReference type="GO" id="GO:0003677">
    <property type="term" value="F:DNA binding"/>
    <property type="evidence" value="ECO:0007669"/>
    <property type="project" value="InterPro"/>
</dbReference>
<dbReference type="GO" id="GO:0005524">
    <property type="term" value="F:ATP binding"/>
    <property type="evidence" value="ECO:0007669"/>
    <property type="project" value="UniProtKB-UniRule"/>
</dbReference>
<dbReference type="PROSITE" id="PS50901">
    <property type="entry name" value="FTSK"/>
    <property type="match status" value="1"/>
</dbReference>
<evidence type="ECO:0000259" key="4">
    <source>
        <dbReference type="PROSITE" id="PS50901"/>
    </source>
</evidence>
<keyword evidence="1 3" id="KW-0547">Nucleotide-binding</keyword>
<comment type="caution">
    <text evidence="5">The sequence shown here is derived from an EMBL/GenBank/DDBJ whole genome shotgun (WGS) entry which is preliminary data.</text>
</comment>
<dbReference type="Gene3D" id="3.40.50.300">
    <property type="entry name" value="P-loop containing nucleotide triphosphate hydrolases"/>
    <property type="match status" value="1"/>
</dbReference>
<proteinExistence type="predicted"/>
<dbReference type="InterPro" id="IPR050206">
    <property type="entry name" value="FtsK/SpoIIIE/SftA"/>
</dbReference>
<dbReference type="Pfam" id="PF01580">
    <property type="entry name" value="FtsK_SpoIIIE"/>
    <property type="match status" value="1"/>
</dbReference>
<reference evidence="5" key="1">
    <citation type="submission" date="2021-04" db="EMBL/GenBank/DDBJ databases">
        <title>Genomic analysis of electroactive and textile dye degrading Bacillus circulans strain: DC10 isolated from constructed wetland-microbial fuel cells treating textile dye wastewaters.</title>
        <authorList>
            <person name="Patel D.U."/>
            <person name="Desai C.R."/>
        </authorList>
    </citation>
    <scope>NUCLEOTIDE SEQUENCE</scope>
    <source>
        <strain evidence="5">DC10</strain>
    </source>
</reference>
<dbReference type="InterPro" id="IPR002543">
    <property type="entry name" value="FtsK_dom"/>
</dbReference>
<dbReference type="AlphaFoldDB" id="A0A941JNS3"/>
<evidence type="ECO:0000256" key="3">
    <source>
        <dbReference type="PROSITE-ProRule" id="PRU00289"/>
    </source>
</evidence>
<name>A0A941JNS3_NIACI</name>
<organism evidence="5">
    <name type="scientific">Niallia circulans</name>
    <name type="common">Bacillus circulans</name>
    <dbReference type="NCBI Taxonomy" id="1397"/>
    <lineage>
        <taxon>Bacteria</taxon>
        <taxon>Bacillati</taxon>
        <taxon>Bacillota</taxon>
        <taxon>Bacilli</taxon>
        <taxon>Bacillales</taxon>
        <taxon>Bacillaceae</taxon>
        <taxon>Niallia</taxon>
    </lineage>
</organism>
<dbReference type="EMBL" id="JAGTPX010000033">
    <property type="protein sequence ID" value="MBR8672118.1"/>
    <property type="molecule type" value="Genomic_DNA"/>
</dbReference>
<dbReference type="CDD" id="cd01127">
    <property type="entry name" value="TrwB_TraG_TraD_VirD4"/>
    <property type="match status" value="1"/>
</dbReference>
<dbReference type="InterPro" id="IPR003593">
    <property type="entry name" value="AAA+_ATPase"/>
</dbReference>
<accession>A0A941JNS3</accession>
<dbReference type="PANTHER" id="PTHR22683">
    <property type="entry name" value="SPORULATION PROTEIN RELATED"/>
    <property type="match status" value="1"/>
</dbReference>
<gene>
    <name evidence="5" type="ORF">KD144_21505</name>
</gene>
<dbReference type="PANTHER" id="PTHR22683:SF47">
    <property type="entry name" value="FTSK DOMAIN-CONTAINING PROTEIN YDCQ"/>
    <property type="match status" value="1"/>
</dbReference>
<protein>
    <submittedName>
        <fullName evidence="5">DUF87 domain-containing protein</fullName>
    </submittedName>
</protein>
<sequence length="350" mass="39297">MFFESDKNGNEKEKKRKFISNSAEFSYEETADKIIIYALKNGDSYSNKITKLDVELSALLNLPLEEKIDRPSVCEYHYFLKRPKRLTVISTGRVEVNESININLGYGITYNPVETPHILVAGGTGSGKSILISFLILEFLKRQSTVYICDPKNSDLGSLSHYLGDERVGTTPNNIARVVRLAVTEMKERYAYMNANFKYGSNFSGHGYKPVWVVFDEMGAFQASGTDKQSKAVVSEVMDGIKQIILLGRQAGIFILIAAQQMRSETLSTDLRDNLSLRIILGSNSSEAYRMVLGSATPEKIPPIEVKGSGLLYKQGSGKESAEYWESPFIDMKNFDFIEEIKKYANITNY</sequence>
<evidence type="ECO:0000256" key="2">
    <source>
        <dbReference type="ARBA" id="ARBA00022840"/>
    </source>
</evidence>
<evidence type="ECO:0000256" key="1">
    <source>
        <dbReference type="ARBA" id="ARBA00022741"/>
    </source>
</evidence>
<dbReference type="SUPFAM" id="SSF52540">
    <property type="entry name" value="P-loop containing nucleoside triphosphate hydrolases"/>
    <property type="match status" value="1"/>
</dbReference>
<keyword evidence="2 3" id="KW-0067">ATP-binding</keyword>
<evidence type="ECO:0000313" key="5">
    <source>
        <dbReference type="EMBL" id="MBR8672118.1"/>
    </source>
</evidence>